<proteinExistence type="predicted"/>
<reference evidence="2 3" key="1">
    <citation type="journal article" date="2023" name="Plants (Basel)">
        <title>Bridging the Gap: Combining Genomics and Transcriptomics Approaches to Understand Stylosanthes scabra, an Orphan Legume from the Brazilian Caatinga.</title>
        <authorList>
            <person name="Ferreira-Neto J.R.C."/>
            <person name="da Silva M.D."/>
            <person name="Binneck E."/>
            <person name="de Melo N.F."/>
            <person name="da Silva R.H."/>
            <person name="de Melo A.L.T.M."/>
            <person name="Pandolfi V."/>
            <person name="Bustamante F.O."/>
            <person name="Brasileiro-Vidal A.C."/>
            <person name="Benko-Iseppon A.M."/>
        </authorList>
    </citation>
    <scope>NUCLEOTIDE SEQUENCE [LARGE SCALE GENOMIC DNA]</scope>
    <source>
        <tissue evidence="2">Leaves</tissue>
    </source>
</reference>
<comment type="caution">
    <text evidence="2">The sequence shown here is derived from an EMBL/GenBank/DDBJ whole genome shotgun (WGS) entry which is preliminary data.</text>
</comment>
<dbReference type="SUPFAM" id="SSF50249">
    <property type="entry name" value="Nucleic acid-binding proteins"/>
    <property type="match status" value="1"/>
</dbReference>
<name>A0ABU6YAA9_9FABA</name>
<evidence type="ECO:0000313" key="3">
    <source>
        <dbReference type="Proteomes" id="UP001341840"/>
    </source>
</evidence>
<dbReference type="Pfam" id="PF08646">
    <property type="entry name" value="Rep_fac-A_C"/>
    <property type="match status" value="1"/>
</dbReference>
<accession>A0ABU6YAA9</accession>
<organism evidence="2 3">
    <name type="scientific">Stylosanthes scabra</name>
    <dbReference type="NCBI Taxonomy" id="79078"/>
    <lineage>
        <taxon>Eukaryota</taxon>
        <taxon>Viridiplantae</taxon>
        <taxon>Streptophyta</taxon>
        <taxon>Embryophyta</taxon>
        <taxon>Tracheophyta</taxon>
        <taxon>Spermatophyta</taxon>
        <taxon>Magnoliopsida</taxon>
        <taxon>eudicotyledons</taxon>
        <taxon>Gunneridae</taxon>
        <taxon>Pentapetalae</taxon>
        <taxon>rosids</taxon>
        <taxon>fabids</taxon>
        <taxon>Fabales</taxon>
        <taxon>Fabaceae</taxon>
        <taxon>Papilionoideae</taxon>
        <taxon>50 kb inversion clade</taxon>
        <taxon>dalbergioids sensu lato</taxon>
        <taxon>Dalbergieae</taxon>
        <taxon>Pterocarpus clade</taxon>
        <taxon>Stylosanthes</taxon>
    </lineage>
</organism>
<evidence type="ECO:0000259" key="1">
    <source>
        <dbReference type="Pfam" id="PF08646"/>
    </source>
</evidence>
<dbReference type="InterPro" id="IPR012340">
    <property type="entry name" value="NA-bd_OB-fold"/>
</dbReference>
<keyword evidence="3" id="KW-1185">Reference proteome</keyword>
<dbReference type="EMBL" id="JASCZI010241780">
    <property type="protein sequence ID" value="MED6206812.1"/>
    <property type="molecule type" value="Genomic_DNA"/>
</dbReference>
<dbReference type="Proteomes" id="UP001341840">
    <property type="component" value="Unassembled WGS sequence"/>
</dbReference>
<sequence>MAKGDKASQGIAEIPTQSQFSVGSELAGGSVTIETIESVLNMTQEAECWVLGELVSIQAGAKDWCYASCTNCFKKVETKSDRYKCDDCGKLGSKPPLKYRLIVIITYGTGCINVLFWNSEAVMLVGKSAREVMNSITSS</sequence>
<dbReference type="PANTHER" id="PTHR47165:SF4">
    <property type="entry name" value="OS03G0429900 PROTEIN"/>
    <property type="match status" value="1"/>
</dbReference>
<feature type="domain" description="Replication factor A C-terminal" evidence="1">
    <location>
        <begin position="62"/>
        <end position="134"/>
    </location>
</feature>
<dbReference type="InterPro" id="IPR013955">
    <property type="entry name" value="Rep_factor-A_C"/>
</dbReference>
<evidence type="ECO:0000313" key="2">
    <source>
        <dbReference type="EMBL" id="MED6206812.1"/>
    </source>
</evidence>
<gene>
    <name evidence="2" type="ORF">PIB30_030128</name>
</gene>
<protein>
    <recommendedName>
        <fullName evidence="1">Replication factor A C-terminal domain-containing protein</fullName>
    </recommendedName>
</protein>
<dbReference type="Gene3D" id="2.40.50.140">
    <property type="entry name" value="Nucleic acid-binding proteins"/>
    <property type="match status" value="1"/>
</dbReference>
<dbReference type="PANTHER" id="PTHR47165">
    <property type="entry name" value="OS03G0429900 PROTEIN"/>
    <property type="match status" value="1"/>
</dbReference>